<evidence type="ECO:0000313" key="3">
    <source>
        <dbReference type="Proteomes" id="UP000294513"/>
    </source>
</evidence>
<proteinExistence type="predicted"/>
<reference evidence="2 3" key="1">
    <citation type="submission" date="2019-03" db="EMBL/GenBank/DDBJ databases">
        <title>Draft genome sequences of novel Actinobacteria.</title>
        <authorList>
            <person name="Sahin N."/>
            <person name="Ay H."/>
            <person name="Saygin H."/>
        </authorList>
    </citation>
    <scope>NUCLEOTIDE SEQUENCE [LARGE SCALE GENOMIC DNA]</scope>
    <source>
        <strain evidence="2 3">H3C3</strain>
    </source>
</reference>
<feature type="region of interest" description="Disordered" evidence="1">
    <location>
        <begin position="1"/>
        <end position="22"/>
    </location>
</feature>
<organism evidence="2 3">
    <name type="scientific">Actinomadura rubrisoli</name>
    <dbReference type="NCBI Taxonomy" id="2530368"/>
    <lineage>
        <taxon>Bacteria</taxon>
        <taxon>Bacillati</taxon>
        <taxon>Actinomycetota</taxon>
        <taxon>Actinomycetes</taxon>
        <taxon>Streptosporangiales</taxon>
        <taxon>Thermomonosporaceae</taxon>
        <taxon>Actinomadura</taxon>
    </lineage>
</organism>
<evidence type="ECO:0000256" key="1">
    <source>
        <dbReference type="SAM" id="MobiDB-lite"/>
    </source>
</evidence>
<keyword evidence="3" id="KW-1185">Reference proteome</keyword>
<dbReference type="EMBL" id="SMKU01000223">
    <property type="protein sequence ID" value="TDD75415.1"/>
    <property type="molecule type" value="Genomic_DNA"/>
</dbReference>
<name>A0A4R5ASX8_9ACTN</name>
<gene>
    <name evidence="2" type="ORF">E1298_31560</name>
</gene>
<dbReference type="Proteomes" id="UP000294513">
    <property type="component" value="Unassembled WGS sequence"/>
</dbReference>
<evidence type="ECO:0000313" key="2">
    <source>
        <dbReference type="EMBL" id="TDD75415.1"/>
    </source>
</evidence>
<protein>
    <submittedName>
        <fullName evidence="2">Uncharacterized protein</fullName>
    </submittedName>
</protein>
<dbReference type="AlphaFoldDB" id="A0A4R5ASX8"/>
<feature type="compositionally biased region" description="Basic residues" evidence="1">
    <location>
        <begin position="1"/>
        <end position="10"/>
    </location>
</feature>
<sequence length="81" mass="8849">MTALREHRKAQAADKLLTGGKWRGGEDGYMLATGWGDPIHSDSVGWLMTKTIRVYNAPNEGPPFPMLGCTTSGTSARRHFS</sequence>
<accession>A0A4R5ASX8</accession>
<comment type="caution">
    <text evidence="2">The sequence shown here is derived from an EMBL/GenBank/DDBJ whole genome shotgun (WGS) entry which is preliminary data.</text>
</comment>
<dbReference type="RefSeq" id="WP_131899758.1">
    <property type="nucleotide sequence ID" value="NZ_SMKU01000223.1"/>
</dbReference>